<dbReference type="SUPFAM" id="SSF57997">
    <property type="entry name" value="Tropomyosin"/>
    <property type="match status" value="1"/>
</dbReference>
<dbReference type="KEGG" id="dca:Desca_2542"/>
<dbReference type="InterPro" id="IPR016047">
    <property type="entry name" value="M23ase_b-sheet_dom"/>
</dbReference>
<dbReference type="CDD" id="cd12797">
    <property type="entry name" value="M23_peptidase"/>
    <property type="match status" value="1"/>
</dbReference>
<proteinExistence type="predicted"/>
<dbReference type="MEROPS" id="M23.009"/>
<protein>
    <submittedName>
        <fullName evidence="5">Peptidase M23</fullName>
    </submittedName>
</protein>
<dbReference type="InterPro" id="IPR011055">
    <property type="entry name" value="Dup_hybrid_motif"/>
</dbReference>
<sequence precursor="true">MRRWTKGLVSLGVGLALLAGTLSPVIASPSLEQQLNHVRNQLNQKKSEEKQTKIEVRDYSRQLAAINSSINERNQQIKDLEGALKAATAKLNSTKRELAAAEKRLDESNRLLQKRVKGMYQSGPVSYLEVLLNAGSFSDFTNRLEFLRRMVESDAQMVDRISAEKAQIEKYKRSLDAKVQQIAAMKREHEAAKQKLAQAQSEKAALLSEAQKNLKETAAAIDKLEAQEDAILRQIAIENAKKGGTYSGGPFIWPLPGYTRVSSPFGNRMHPILNQNRFHAGIDIPAPTGTTVIAPANGTVIYSGSMTGYGNVVMIDHGGGVVSLYGHLSAKLVSNGQTVTKGMPIALVGNTGMSTGSHLHFEVRKNGTPVSPYGYL</sequence>
<dbReference type="Proteomes" id="UP000009226">
    <property type="component" value="Chromosome"/>
</dbReference>
<dbReference type="STRING" id="868595.Desca_2542"/>
<organism evidence="5 6">
    <name type="scientific">Desulfotomaculum nigrificans (strain DSM 14880 / VKM B-2319 / CO-1-SRB)</name>
    <name type="common">Desulfotomaculum carboxydivorans</name>
    <dbReference type="NCBI Taxonomy" id="868595"/>
    <lineage>
        <taxon>Bacteria</taxon>
        <taxon>Bacillati</taxon>
        <taxon>Bacillota</taxon>
        <taxon>Clostridia</taxon>
        <taxon>Eubacteriales</taxon>
        <taxon>Desulfotomaculaceae</taxon>
        <taxon>Desulfotomaculum</taxon>
    </lineage>
</organism>
<keyword evidence="1" id="KW-0732">Signal</keyword>
<reference evidence="5" key="1">
    <citation type="submission" date="2011-05" db="EMBL/GenBank/DDBJ databases">
        <title>Complete sequence of Desulfotomaculum carboxydivorans CO-1-SRB.</title>
        <authorList>
            <consortium name="US DOE Joint Genome Institute"/>
            <person name="Lucas S."/>
            <person name="Han J."/>
            <person name="Lapidus A."/>
            <person name="Cheng J.-F."/>
            <person name="Goodwin L."/>
            <person name="Pitluck S."/>
            <person name="Peters L."/>
            <person name="Mikhailova N."/>
            <person name="Lu M."/>
            <person name="Han C."/>
            <person name="Tapia R."/>
            <person name="Land M."/>
            <person name="Hauser L."/>
            <person name="Kyrpides N."/>
            <person name="Ivanova N."/>
            <person name="Pagani I."/>
            <person name="Stams A."/>
            <person name="Plugge C."/>
            <person name="Muyzer G."/>
            <person name="Kuever J."/>
            <person name="Parshina S."/>
            <person name="Ivanova A."/>
            <person name="Nazina T."/>
            <person name="Woyke T."/>
        </authorList>
    </citation>
    <scope>NUCLEOTIDE SEQUENCE [LARGE SCALE GENOMIC DNA]</scope>
    <source>
        <strain evidence="5">CO-1-SRB</strain>
    </source>
</reference>
<dbReference type="PANTHER" id="PTHR21666">
    <property type="entry name" value="PEPTIDASE-RELATED"/>
    <property type="match status" value="1"/>
</dbReference>
<dbReference type="Gene3D" id="6.10.250.3150">
    <property type="match status" value="1"/>
</dbReference>
<accession>F6B4Z4</accession>
<evidence type="ECO:0000256" key="1">
    <source>
        <dbReference type="ARBA" id="ARBA00022729"/>
    </source>
</evidence>
<dbReference type="GO" id="GO:0004222">
    <property type="term" value="F:metalloendopeptidase activity"/>
    <property type="evidence" value="ECO:0007669"/>
    <property type="project" value="TreeGrafter"/>
</dbReference>
<name>F6B4Z4_DESCC</name>
<dbReference type="InterPro" id="IPR057309">
    <property type="entry name" value="PcsB_CC"/>
</dbReference>
<keyword evidence="6" id="KW-1185">Reference proteome</keyword>
<evidence type="ECO:0000259" key="3">
    <source>
        <dbReference type="Pfam" id="PF01551"/>
    </source>
</evidence>
<dbReference type="Pfam" id="PF24568">
    <property type="entry name" value="CC_PcsB"/>
    <property type="match status" value="1"/>
</dbReference>
<dbReference type="FunFam" id="2.70.70.10:FF:000006">
    <property type="entry name" value="M23 family peptidase"/>
    <property type="match status" value="1"/>
</dbReference>
<evidence type="ECO:0000313" key="6">
    <source>
        <dbReference type="Proteomes" id="UP000009226"/>
    </source>
</evidence>
<dbReference type="PANTHER" id="PTHR21666:SF270">
    <property type="entry name" value="MUREIN HYDROLASE ACTIVATOR ENVC"/>
    <property type="match status" value="1"/>
</dbReference>
<dbReference type="AlphaFoldDB" id="F6B4Z4"/>
<dbReference type="Pfam" id="PF01551">
    <property type="entry name" value="Peptidase_M23"/>
    <property type="match status" value="1"/>
</dbReference>
<feature type="coiled-coil region" evidence="2">
    <location>
        <begin position="161"/>
        <end position="241"/>
    </location>
</feature>
<dbReference type="HOGENOM" id="CLU_029425_4_3_9"/>
<dbReference type="SUPFAM" id="SSF51261">
    <property type="entry name" value="Duplicated hybrid motif"/>
    <property type="match status" value="1"/>
</dbReference>
<keyword evidence="2" id="KW-0175">Coiled coil</keyword>
<dbReference type="Gene3D" id="2.70.70.10">
    <property type="entry name" value="Glucose Permease (Domain IIA)"/>
    <property type="match status" value="1"/>
</dbReference>
<evidence type="ECO:0000313" key="5">
    <source>
        <dbReference type="EMBL" id="AEF95366.1"/>
    </source>
</evidence>
<dbReference type="eggNOG" id="COG4942">
    <property type="taxonomic scope" value="Bacteria"/>
</dbReference>
<dbReference type="RefSeq" id="WP_013810799.1">
    <property type="nucleotide sequence ID" value="NC_015565.1"/>
</dbReference>
<evidence type="ECO:0000256" key="2">
    <source>
        <dbReference type="SAM" id="Coils"/>
    </source>
</evidence>
<gene>
    <name evidence="5" type="ordered locus">Desca_2542</name>
</gene>
<feature type="domain" description="Peptidoglycan hydrolase PcsB coiled-coil" evidence="4">
    <location>
        <begin position="100"/>
        <end position="170"/>
    </location>
</feature>
<evidence type="ECO:0000259" key="4">
    <source>
        <dbReference type="Pfam" id="PF24568"/>
    </source>
</evidence>
<dbReference type="EMBL" id="CP002736">
    <property type="protein sequence ID" value="AEF95366.1"/>
    <property type="molecule type" value="Genomic_DNA"/>
</dbReference>
<feature type="domain" description="M23ase beta-sheet core" evidence="3">
    <location>
        <begin position="277"/>
        <end position="372"/>
    </location>
</feature>
<dbReference type="InterPro" id="IPR050570">
    <property type="entry name" value="Cell_wall_metabolism_enzyme"/>
</dbReference>
<feature type="coiled-coil region" evidence="2">
    <location>
        <begin position="28"/>
        <end position="111"/>
    </location>
</feature>